<organism evidence="2 3">
    <name type="scientific">Pseudogracilibacillus auburnensis</name>
    <dbReference type="NCBI Taxonomy" id="1494959"/>
    <lineage>
        <taxon>Bacteria</taxon>
        <taxon>Bacillati</taxon>
        <taxon>Bacillota</taxon>
        <taxon>Bacilli</taxon>
        <taxon>Bacillales</taxon>
        <taxon>Bacillaceae</taxon>
        <taxon>Pseudogracilibacillus</taxon>
    </lineage>
</organism>
<dbReference type="SUPFAM" id="SSF51735">
    <property type="entry name" value="NAD(P)-binding Rossmann-fold domains"/>
    <property type="match status" value="1"/>
</dbReference>
<evidence type="ECO:0000313" key="2">
    <source>
        <dbReference type="EMBL" id="PXW80393.1"/>
    </source>
</evidence>
<dbReference type="InterPro" id="IPR003462">
    <property type="entry name" value="ODC_Mu_crystall"/>
</dbReference>
<dbReference type="InterPro" id="IPR036291">
    <property type="entry name" value="NAD(P)-bd_dom_sf"/>
</dbReference>
<reference evidence="2 3" key="1">
    <citation type="submission" date="2018-05" db="EMBL/GenBank/DDBJ databases">
        <title>Genomic Encyclopedia of Type Strains, Phase IV (KMG-IV): sequencing the most valuable type-strain genomes for metagenomic binning, comparative biology and taxonomic classification.</title>
        <authorList>
            <person name="Goeker M."/>
        </authorList>
    </citation>
    <scope>NUCLEOTIDE SEQUENCE [LARGE SCALE GENOMIC DNA]</scope>
    <source>
        <strain evidence="2 3">DSM 28556</strain>
    </source>
</reference>
<dbReference type="GO" id="GO:0016491">
    <property type="term" value="F:oxidoreductase activity"/>
    <property type="evidence" value="ECO:0007669"/>
    <property type="project" value="UniProtKB-ARBA"/>
</dbReference>
<dbReference type="EMBL" id="QJJQ01000028">
    <property type="protein sequence ID" value="PXW80393.1"/>
    <property type="molecule type" value="Genomic_DNA"/>
</dbReference>
<accession>A0A2V3VF61</accession>
<dbReference type="PIRSF" id="PIRSF001439">
    <property type="entry name" value="CryM"/>
    <property type="match status" value="1"/>
</dbReference>
<dbReference type="GO" id="GO:0005737">
    <property type="term" value="C:cytoplasm"/>
    <property type="evidence" value="ECO:0007669"/>
    <property type="project" value="TreeGrafter"/>
</dbReference>
<dbReference type="GO" id="GO:0019752">
    <property type="term" value="P:carboxylic acid metabolic process"/>
    <property type="evidence" value="ECO:0007669"/>
    <property type="project" value="UniProtKB-ARBA"/>
</dbReference>
<dbReference type="PANTHER" id="PTHR13812:SF19">
    <property type="entry name" value="KETIMINE REDUCTASE MU-CRYSTALLIN"/>
    <property type="match status" value="1"/>
</dbReference>
<gene>
    <name evidence="2" type="ORF">DFR56_1289</name>
</gene>
<dbReference type="Gene3D" id="3.30.1780.10">
    <property type="entry name" value="ornithine cyclodeaminase, domain 1"/>
    <property type="match status" value="1"/>
</dbReference>
<dbReference type="RefSeq" id="WP_110397612.1">
    <property type="nucleotide sequence ID" value="NZ_JBHUHB010000001.1"/>
</dbReference>
<name>A0A2V3VF61_9BACI</name>
<protein>
    <submittedName>
        <fullName evidence="2">Ornithine cyclodeaminase</fullName>
    </submittedName>
</protein>
<sequence>MIILNEKEIQELYEMEQALVDLESMLHHKAADKIVNPPRTVIEFPEEDGSVLYMPSTDLDEEMMTMKAVTIFPNNPSRGKSTTQGIVLLSDAKNGDHVAMFNASYLTRLRTGAMSGLATDRLALKDAKTLTMIGTGEMAFEQALGVLAVRDIKEILLINPTKEKAHNFKEKLRQFGIDLSISIEILDDVSEAVSASQIVCCSTRSHEPVFNGKDLLPGTHVNGVGSYLPHMREVDLTFLQRASKIVVDDLEGATEEAGELIHAEQQTDWSFDTIHGDLMELVVNKIAHRENNEEITFFKSVGAAYYDLAVANGVYKIAQKTNAGTKIEI</sequence>
<comment type="caution">
    <text evidence="2">The sequence shown here is derived from an EMBL/GenBank/DDBJ whole genome shotgun (WGS) entry which is preliminary data.</text>
</comment>
<dbReference type="Proteomes" id="UP000247978">
    <property type="component" value="Unassembled WGS sequence"/>
</dbReference>
<comment type="similarity">
    <text evidence="1">Belongs to the ornithine cyclodeaminase/mu-crystallin family.</text>
</comment>
<proteinExistence type="inferred from homology"/>
<dbReference type="AlphaFoldDB" id="A0A2V3VF61"/>
<evidence type="ECO:0000313" key="3">
    <source>
        <dbReference type="Proteomes" id="UP000247978"/>
    </source>
</evidence>
<dbReference type="FunFam" id="3.40.50.720:FF:000311">
    <property type="entry name" value="Ornithine cyclodeaminase"/>
    <property type="match status" value="1"/>
</dbReference>
<dbReference type="PANTHER" id="PTHR13812">
    <property type="entry name" value="KETIMINE REDUCTASE MU-CRYSTALLIN"/>
    <property type="match status" value="1"/>
</dbReference>
<evidence type="ECO:0000256" key="1">
    <source>
        <dbReference type="ARBA" id="ARBA00008903"/>
    </source>
</evidence>
<keyword evidence="3" id="KW-1185">Reference proteome</keyword>
<dbReference type="InterPro" id="IPR023401">
    <property type="entry name" value="ODC_N"/>
</dbReference>
<dbReference type="OrthoDB" id="9792005at2"/>
<dbReference type="Gene3D" id="3.40.50.720">
    <property type="entry name" value="NAD(P)-binding Rossmann-like Domain"/>
    <property type="match status" value="1"/>
</dbReference>
<dbReference type="Pfam" id="PF02423">
    <property type="entry name" value="OCD_Mu_crystall"/>
    <property type="match status" value="1"/>
</dbReference>